<reference evidence="1" key="1">
    <citation type="submission" date="2021-03" db="EMBL/GenBank/DDBJ databases">
        <authorList>
            <person name="Ping X."/>
        </authorList>
    </citation>
    <scope>NUCLEOTIDE SEQUENCE</scope>
    <source>
        <strain evidence="1">E313</strain>
    </source>
</reference>
<reference evidence="1" key="2">
    <citation type="submission" date="2021-10" db="EMBL/GenBank/DDBJ databases">
        <title>Genome of Winogradskyella sp. E313.</title>
        <authorList>
            <person name="Zhou Y."/>
        </authorList>
    </citation>
    <scope>NUCLEOTIDE SEQUENCE</scope>
    <source>
        <strain evidence="1">E313</strain>
    </source>
</reference>
<dbReference type="Proteomes" id="UP000778797">
    <property type="component" value="Unassembled WGS sequence"/>
</dbReference>
<dbReference type="Pfam" id="PF26421">
    <property type="entry name" value="Avidin_like"/>
    <property type="match status" value="1"/>
</dbReference>
<protein>
    <submittedName>
        <fullName evidence="1">N-acetylglutamate synthase</fullName>
    </submittedName>
</protein>
<accession>A0ABS8EQ80</accession>
<name>A0ABS8EQ80_9FLAO</name>
<proteinExistence type="predicted"/>
<gene>
    <name evidence="1" type="ORF">J1C55_12355</name>
</gene>
<evidence type="ECO:0000313" key="1">
    <source>
        <dbReference type="EMBL" id="MCC1485388.1"/>
    </source>
</evidence>
<dbReference type="InterPro" id="IPR058595">
    <property type="entry name" value="Avidin-like"/>
</dbReference>
<organism evidence="1 2">
    <name type="scientific">Winogradskyella immobilis</name>
    <dbReference type="NCBI Taxonomy" id="2816852"/>
    <lineage>
        <taxon>Bacteria</taxon>
        <taxon>Pseudomonadati</taxon>
        <taxon>Bacteroidota</taxon>
        <taxon>Flavobacteriia</taxon>
        <taxon>Flavobacteriales</taxon>
        <taxon>Flavobacteriaceae</taxon>
        <taxon>Winogradskyella</taxon>
    </lineage>
</organism>
<keyword evidence="2" id="KW-1185">Reference proteome</keyword>
<comment type="caution">
    <text evidence="1">The sequence shown here is derived from an EMBL/GenBank/DDBJ whole genome shotgun (WGS) entry which is preliminary data.</text>
</comment>
<evidence type="ECO:0000313" key="2">
    <source>
        <dbReference type="Proteomes" id="UP000778797"/>
    </source>
</evidence>
<sequence>MINYNNKVFKPISISDNAEVSDDTRFIYKQVGNVLTSEYKGGSIAKGHLIGIVNDNGCIDMRYHQINTKGELMTGVCFSKPEIRPNGKIRLHETWQWTSGDLSKGISILEEI</sequence>
<dbReference type="EMBL" id="JAFMPT010000021">
    <property type="protein sequence ID" value="MCC1485388.1"/>
    <property type="molecule type" value="Genomic_DNA"/>
</dbReference>
<dbReference type="RefSeq" id="WP_227477878.1">
    <property type="nucleotide sequence ID" value="NZ_JAFMPT010000021.1"/>
</dbReference>